<dbReference type="InterPro" id="IPR050330">
    <property type="entry name" value="Bact_OuterMem_StrucFunc"/>
</dbReference>
<dbReference type="EMBL" id="FR729477">
    <property type="protein sequence ID" value="CBY26597.1"/>
    <property type="molecule type" value="Genomic_DNA"/>
</dbReference>
<evidence type="ECO:0000259" key="6">
    <source>
        <dbReference type="PROSITE" id="PS51123"/>
    </source>
</evidence>
<comment type="subcellular location">
    <subcellularLocation>
        <location evidence="1">Cell outer membrane</location>
    </subcellularLocation>
</comment>
<evidence type="ECO:0000256" key="3">
    <source>
        <dbReference type="ARBA" id="ARBA00023237"/>
    </source>
</evidence>
<evidence type="ECO:0000256" key="4">
    <source>
        <dbReference type="PROSITE-ProRule" id="PRU00473"/>
    </source>
</evidence>
<dbReference type="GO" id="GO:0009279">
    <property type="term" value="C:cell outer membrane"/>
    <property type="evidence" value="ECO:0007669"/>
    <property type="project" value="UniProtKB-SubCell"/>
</dbReference>
<dbReference type="RefSeq" id="WP_005157603.1">
    <property type="nucleotide sequence ID" value="NC_017564.1"/>
</dbReference>
<reference evidence="7 8" key="1">
    <citation type="journal article" date="2011" name="J. Bacteriol.">
        <title>Complete genome sequence of Yersinia enterocolitica subsp. palearctica serogroup O:3.</title>
        <authorList>
            <person name="Batzilla J."/>
            <person name="Hoper D."/>
            <person name="Antonenka U."/>
            <person name="Heesemann J."/>
            <person name="Rakin A."/>
        </authorList>
    </citation>
    <scope>NUCLEOTIDE SEQUENCE [LARGE SCALE GENOMIC DNA]</scope>
    <source>
        <strain evidence="8">DSM 13030 / CIP 106945 / Y11</strain>
    </source>
</reference>
<dbReference type="PATRIC" id="fig|930944.6.peg.1574"/>
<evidence type="ECO:0000256" key="2">
    <source>
        <dbReference type="ARBA" id="ARBA00023136"/>
    </source>
</evidence>
<dbReference type="HOGENOM" id="CLU_035799_1_0_6"/>
<dbReference type="Proteomes" id="UP000008084">
    <property type="component" value="Chromosome"/>
</dbReference>
<feature type="domain" description="OmpA-like" evidence="6">
    <location>
        <begin position="430"/>
        <end position="550"/>
    </location>
</feature>
<dbReference type="KEGG" id="yey:Y11_15841"/>
<dbReference type="CDD" id="cd07185">
    <property type="entry name" value="OmpA_C-like"/>
    <property type="match status" value="1"/>
</dbReference>
<dbReference type="AlphaFoldDB" id="A0A0H3NND1"/>
<protein>
    <submittedName>
        <fullName evidence="7">Putative OMPA family outer membrane porin</fullName>
    </submittedName>
</protein>
<gene>
    <name evidence="7" type="ordered locus">Y11_15841</name>
</gene>
<feature type="transmembrane region" description="Helical" evidence="5">
    <location>
        <begin position="36"/>
        <end position="55"/>
    </location>
</feature>
<dbReference type="InterPro" id="IPR006665">
    <property type="entry name" value="OmpA-like"/>
</dbReference>
<proteinExistence type="predicted"/>
<dbReference type="InterPro" id="IPR006664">
    <property type="entry name" value="OMP_bac"/>
</dbReference>
<dbReference type="PRINTS" id="PR01021">
    <property type="entry name" value="OMPADOMAIN"/>
</dbReference>
<dbReference type="PANTHER" id="PTHR30329:SF21">
    <property type="entry name" value="LIPOPROTEIN YIAD-RELATED"/>
    <property type="match status" value="1"/>
</dbReference>
<evidence type="ECO:0000256" key="5">
    <source>
        <dbReference type="SAM" id="Phobius"/>
    </source>
</evidence>
<keyword evidence="3" id="KW-0998">Cell outer membrane</keyword>
<dbReference type="SUPFAM" id="SSF103088">
    <property type="entry name" value="OmpA-like"/>
    <property type="match status" value="1"/>
</dbReference>
<dbReference type="InterPro" id="IPR036737">
    <property type="entry name" value="OmpA-like_sf"/>
</dbReference>
<dbReference type="GeneID" id="31409635"/>
<keyword evidence="5" id="KW-0812">Transmembrane</keyword>
<accession>A0A0H3NND1</accession>
<sequence>MFKLKLNKSLLLLWLATCGVLIASLALYENTLWNNAIFITFLALLVLTVWQHYTLKPEPSPSEPQQPPQPVVAETAHQGNTVILILGPYAAKWFSHPGAADNTRFSSQAIWILIPDPESLQKRLKHIATHHPSAQVSAFFPFLPDVYENTSIIISQLTKWQNSFSTLSLQTPLSCVFAIYIQLSEERLSHNPDNAYWTGNINLANKKEIDITAAFQALSQKLESQDTSSTAFSSQRHAIAHNLFIWLNDSGVTNSLKNLFSHTSLQLTDVILSDNGKGFIKHGAWSVWLEKTLGILPGLASSLSRPPFPEVINWRKPQIAPVAKSTVIQTPTPPRWLWSLGFATVLLAVHMAYSLSQEKTRHDQFNQQMATLGNMSDISIQHITDNITKLTDKAKIYSNCLNIINITRWGLSQCAPLLNRINQQIESYQDIPAFSSTQMAPMFDSNSIKLKPNAQTNETLASLLLLVEQHQGRKVLIIGHSDNTGSASFNMTISEQRAVVVRDWLIKNSALAKEDFIIRGMGALEPVASNDTPAGQDQNRRVEVLLLPIHNKNAGA</sequence>
<dbReference type="Gene3D" id="3.30.1330.60">
    <property type="entry name" value="OmpA-like domain"/>
    <property type="match status" value="1"/>
</dbReference>
<keyword evidence="2 4" id="KW-0472">Membrane</keyword>
<organism evidence="7 8">
    <name type="scientific">Yersinia enterocolitica subsp. palearctica serotype O:3 (strain DSM 13030 / CIP 106945 / Y11)</name>
    <dbReference type="NCBI Taxonomy" id="930944"/>
    <lineage>
        <taxon>Bacteria</taxon>
        <taxon>Pseudomonadati</taxon>
        <taxon>Pseudomonadota</taxon>
        <taxon>Gammaproteobacteria</taxon>
        <taxon>Enterobacterales</taxon>
        <taxon>Yersiniaceae</taxon>
        <taxon>Yersinia</taxon>
    </lineage>
</organism>
<dbReference type="PROSITE" id="PS51123">
    <property type="entry name" value="OMPA_2"/>
    <property type="match status" value="1"/>
</dbReference>
<evidence type="ECO:0000313" key="8">
    <source>
        <dbReference type="Proteomes" id="UP000008084"/>
    </source>
</evidence>
<evidence type="ECO:0000313" key="7">
    <source>
        <dbReference type="EMBL" id="CBY26597.1"/>
    </source>
</evidence>
<keyword evidence="5" id="KW-1133">Transmembrane helix</keyword>
<evidence type="ECO:0000256" key="1">
    <source>
        <dbReference type="ARBA" id="ARBA00004442"/>
    </source>
</evidence>
<dbReference type="Pfam" id="PF00691">
    <property type="entry name" value="OmpA"/>
    <property type="match status" value="1"/>
</dbReference>
<dbReference type="PANTHER" id="PTHR30329">
    <property type="entry name" value="STATOR ELEMENT OF FLAGELLAR MOTOR COMPLEX"/>
    <property type="match status" value="1"/>
</dbReference>
<name>A0A0H3NND1_YERE1</name>